<feature type="transmembrane region" description="Helical" evidence="5">
    <location>
        <begin position="214"/>
        <end position="229"/>
    </location>
</feature>
<evidence type="ECO:0000256" key="3">
    <source>
        <dbReference type="ARBA" id="ARBA00022989"/>
    </source>
</evidence>
<proteinExistence type="predicted"/>
<dbReference type="Pfam" id="PF04932">
    <property type="entry name" value="Wzy_C"/>
    <property type="match status" value="1"/>
</dbReference>
<evidence type="ECO:0000256" key="2">
    <source>
        <dbReference type="ARBA" id="ARBA00022692"/>
    </source>
</evidence>
<protein>
    <recommendedName>
        <fullName evidence="6">O-antigen ligase-related domain-containing protein</fullName>
    </recommendedName>
</protein>
<dbReference type="PATRIC" id="fig|1526658.3.peg.429"/>
<evidence type="ECO:0000256" key="1">
    <source>
        <dbReference type="ARBA" id="ARBA00004141"/>
    </source>
</evidence>
<dbReference type="OrthoDB" id="8021307at2"/>
<feature type="transmembrane region" description="Helical" evidence="5">
    <location>
        <begin position="122"/>
        <end position="143"/>
    </location>
</feature>
<evidence type="ECO:0000256" key="5">
    <source>
        <dbReference type="SAM" id="Phobius"/>
    </source>
</evidence>
<dbReference type="InterPro" id="IPR007016">
    <property type="entry name" value="O-antigen_ligase-rel_domated"/>
</dbReference>
<evidence type="ECO:0000259" key="6">
    <source>
        <dbReference type="Pfam" id="PF04932"/>
    </source>
</evidence>
<feature type="transmembrane region" description="Helical" evidence="5">
    <location>
        <begin position="97"/>
        <end position="115"/>
    </location>
</feature>
<dbReference type="AlphaFoldDB" id="A0A0N0MAK9"/>
<feature type="transmembrane region" description="Helical" evidence="5">
    <location>
        <begin position="163"/>
        <end position="179"/>
    </location>
</feature>
<evidence type="ECO:0000313" key="7">
    <source>
        <dbReference type="EMBL" id="KPH79781.1"/>
    </source>
</evidence>
<accession>A0A0N0MAK9</accession>
<keyword evidence="8" id="KW-1185">Reference proteome</keyword>
<sequence>MALPLISARLPRFVGRDAICVAGFALLLSAAYLIAKNTSAKLMIAGLVMIVLSDPTLLRERLPRALMLGLAAIGGLAAWTALGLVVNRAAPGPAGEALASFALLALVLLAGRRLLACCGLRFICGALLAAAALSSVLTLVLHVSAGLAFSERLMPLGRAGNPIPAAGGLCVALIAAVVLWKDAPRPRSGQLIALVACAILPILVVVAMTQSRGPILAALIAFAAMLLPCRATGWRLFMVAMLAWGAITALIVLDPWLRSLICTDAMNFCRPSARMQIWATVVELVGQRPVFGLTPIFRFDDPVLVHAHNGLFGTAMFFGIPAVIAALMLVFAYCRHLERIDPSLSFFCASMLIFSFGYMGSDLPNPFSFVNMHYFFLWLPIAFGLSWTAGKAADARG</sequence>
<organism evidence="7 8">
    <name type="scientific">Bosea vaviloviae</name>
    <dbReference type="NCBI Taxonomy" id="1526658"/>
    <lineage>
        <taxon>Bacteria</taxon>
        <taxon>Pseudomonadati</taxon>
        <taxon>Pseudomonadota</taxon>
        <taxon>Alphaproteobacteria</taxon>
        <taxon>Hyphomicrobiales</taxon>
        <taxon>Boseaceae</taxon>
        <taxon>Bosea</taxon>
    </lineage>
</organism>
<dbReference type="EMBL" id="LGSZ01000048">
    <property type="protein sequence ID" value="KPH79781.1"/>
    <property type="molecule type" value="Genomic_DNA"/>
</dbReference>
<dbReference type="GO" id="GO:0016020">
    <property type="term" value="C:membrane"/>
    <property type="evidence" value="ECO:0007669"/>
    <property type="project" value="UniProtKB-SubCell"/>
</dbReference>
<gene>
    <name evidence="7" type="ORF">AE618_18375</name>
</gene>
<comment type="caution">
    <text evidence="7">The sequence shown here is derived from an EMBL/GenBank/DDBJ whole genome shotgun (WGS) entry which is preliminary data.</text>
</comment>
<keyword evidence="3 5" id="KW-1133">Transmembrane helix</keyword>
<feature type="transmembrane region" description="Helical" evidence="5">
    <location>
        <begin position="372"/>
        <end position="390"/>
    </location>
</feature>
<dbReference type="PANTHER" id="PTHR37422">
    <property type="entry name" value="TEICHURONIC ACID BIOSYNTHESIS PROTEIN TUAE"/>
    <property type="match status" value="1"/>
</dbReference>
<feature type="transmembrane region" description="Helical" evidence="5">
    <location>
        <begin position="311"/>
        <end position="332"/>
    </location>
</feature>
<feature type="transmembrane region" description="Helical" evidence="5">
    <location>
        <begin position="344"/>
        <end position="360"/>
    </location>
</feature>
<keyword evidence="2 5" id="KW-0812">Transmembrane</keyword>
<name>A0A0N0MAK9_9HYPH</name>
<evidence type="ECO:0000256" key="4">
    <source>
        <dbReference type="ARBA" id="ARBA00023136"/>
    </source>
</evidence>
<evidence type="ECO:0000313" key="8">
    <source>
        <dbReference type="Proteomes" id="UP000037822"/>
    </source>
</evidence>
<dbReference type="PANTHER" id="PTHR37422:SF13">
    <property type="entry name" value="LIPOPOLYSACCHARIDE BIOSYNTHESIS PROTEIN PA4999-RELATED"/>
    <property type="match status" value="1"/>
</dbReference>
<reference evidence="7 8" key="1">
    <citation type="submission" date="2015-07" db="EMBL/GenBank/DDBJ databases">
        <title>Whole genome sequencing of Bosea vaviloviae isolated from cave pool.</title>
        <authorList>
            <person name="Tan N.E.H."/>
            <person name="Lee Y.P."/>
            <person name="Gan H.M."/>
            <person name="Barton H."/>
            <person name="Savka M.A."/>
        </authorList>
    </citation>
    <scope>NUCLEOTIDE SEQUENCE [LARGE SCALE GENOMIC DNA]</scope>
    <source>
        <strain evidence="7 8">SD260</strain>
    </source>
</reference>
<dbReference type="InterPro" id="IPR051533">
    <property type="entry name" value="WaaL-like"/>
</dbReference>
<dbReference type="Proteomes" id="UP000037822">
    <property type="component" value="Unassembled WGS sequence"/>
</dbReference>
<feature type="transmembrane region" description="Helical" evidence="5">
    <location>
        <begin position="236"/>
        <end position="257"/>
    </location>
</feature>
<keyword evidence="4 5" id="KW-0472">Membrane</keyword>
<feature type="transmembrane region" description="Helical" evidence="5">
    <location>
        <begin position="191"/>
        <end position="208"/>
    </location>
</feature>
<dbReference type="RefSeq" id="WP_054210464.1">
    <property type="nucleotide sequence ID" value="NZ_LGSZ01000048.1"/>
</dbReference>
<feature type="transmembrane region" description="Helical" evidence="5">
    <location>
        <begin position="13"/>
        <end position="34"/>
    </location>
</feature>
<comment type="subcellular location">
    <subcellularLocation>
        <location evidence="1">Membrane</location>
        <topology evidence="1">Multi-pass membrane protein</topology>
    </subcellularLocation>
</comment>
<feature type="domain" description="O-antigen ligase-related" evidence="6">
    <location>
        <begin position="198"/>
        <end position="325"/>
    </location>
</feature>
<feature type="transmembrane region" description="Helical" evidence="5">
    <location>
        <begin position="65"/>
        <end position="85"/>
    </location>
</feature>